<dbReference type="EC" id="1.7.1.17" evidence="6"/>
<evidence type="ECO:0000259" key="7">
    <source>
        <dbReference type="Pfam" id="PF02525"/>
    </source>
</evidence>
<comment type="catalytic activity">
    <reaction evidence="5">
        <text>N,N-dimethyl-1,4-phenylenediamine + anthranilate + 2 NAD(+) = 2-(4-dimethylaminophenyl)diazenylbenzoate + 2 NADH + 2 H(+)</text>
        <dbReference type="Rhea" id="RHEA:55872"/>
        <dbReference type="ChEBI" id="CHEBI:15378"/>
        <dbReference type="ChEBI" id="CHEBI:15783"/>
        <dbReference type="ChEBI" id="CHEBI:16567"/>
        <dbReference type="ChEBI" id="CHEBI:57540"/>
        <dbReference type="ChEBI" id="CHEBI:57945"/>
        <dbReference type="ChEBI" id="CHEBI:71579"/>
        <dbReference type="EC" id="1.7.1.17"/>
    </reaction>
    <physiologicalReaction direction="right-to-left" evidence="5">
        <dbReference type="Rhea" id="RHEA:55874"/>
    </physiologicalReaction>
</comment>
<dbReference type="AlphaFoldDB" id="A0A6I4U4E9"/>
<dbReference type="Gene3D" id="3.40.50.360">
    <property type="match status" value="1"/>
</dbReference>
<dbReference type="GO" id="GO:0016655">
    <property type="term" value="F:oxidoreductase activity, acting on NAD(P)H, quinone or similar compound as acceptor"/>
    <property type="evidence" value="ECO:0007669"/>
    <property type="project" value="InterPro"/>
</dbReference>
<dbReference type="EMBL" id="WTYR01000001">
    <property type="protein sequence ID" value="MXP09097.1"/>
    <property type="molecule type" value="Genomic_DNA"/>
</dbReference>
<dbReference type="PANTHER" id="PTHR43741:SF4">
    <property type="entry name" value="FMN-DEPENDENT NADH:QUINONE OXIDOREDUCTASE"/>
    <property type="match status" value="1"/>
</dbReference>
<comment type="cofactor">
    <cofactor evidence="6">
        <name>FMN</name>
        <dbReference type="ChEBI" id="CHEBI:58210"/>
    </cofactor>
    <text evidence="6">Binds 1 FMN per subunit.</text>
</comment>
<evidence type="ECO:0000256" key="2">
    <source>
        <dbReference type="ARBA" id="ARBA00022643"/>
    </source>
</evidence>
<comment type="caution">
    <text evidence="6">Lacks conserved residue(s) required for the propagation of feature annotation.</text>
</comment>
<gene>
    <name evidence="6" type="primary">azoR</name>
    <name evidence="8" type="ORF">GRI68_02745</name>
</gene>
<keyword evidence="3 6" id="KW-0560">Oxidoreductase</keyword>
<dbReference type="GO" id="GO:0009055">
    <property type="term" value="F:electron transfer activity"/>
    <property type="evidence" value="ECO:0007669"/>
    <property type="project" value="UniProtKB-UniRule"/>
</dbReference>
<feature type="domain" description="Flavodoxin-like fold" evidence="7">
    <location>
        <begin position="1"/>
        <end position="185"/>
    </location>
</feature>
<evidence type="ECO:0000313" key="9">
    <source>
        <dbReference type="Proteomes" id="UP000429229"/>
    </source>
</evidence>
<keyword evidence="2 6" id="KW-0288">FMN</keyword>
<dbReference type="PANTHER" id="PTHR43741">
    <property type="entry name" value="FMN-DEPENDENT NADH-AZOREDUCTASE 1"/>
    <property type="match status" value="1"/>
</dbReference>
<feature type="binding site" evidence="6">
    <location>
        <position position="9"/>
    </location>
    <ligand>
        <name>FMN</name>
        <dbReference type="ChEBI" id="CHEBI:58210"/>
    </ligand>
</feature>
<comment type="function">
    <text evidence="6">Also exhibits azoreductase activity. Catalyzes the reductive cleavage of the azo bond in aromatic azo compounds to the corresponding amines.</text>
</comment>
<keyword evidence="1 6" id="KW-0285">Flavoprotein</keyword>
<accession>A0A6I4U4E9</accession>
<evidence type="ECO:0000256" key="5">
    <source>
        <dbReference type="ARBA" id="ARBA00048542"/>
    </source>
</evidence>
<dbReference type="InterPro" id="IPR050104">
    <property type="entry name" value="FMN-dep_NADH:Q_OxRdtase_AzoR1"/>
</dbReference>
<name>A0A6I4U4E9_9SPHN</name>
<protein>
    <recommendedName>
        <fullName evidence="6">FMN dependent NADH:quinone oxidoreductase</fullName>
        <ecNumber evidence="6">1.6.5.-</ecNumber>
    </recommendedName>
    <alternativeName>
        <fullName evidence="6">Azo-dye reductase</fullName>
    </alternativeName>
    <alternativeName>
        <fullName evidence="6">FMN-dependent NADH-azo compound oxidoreductase</fullName>
    </alternativeName>
    <alternativeName>
        <fullName evidence="6">FMN-dependent NADH-azoreductase</fullName>
        <ecNumber evidence="6">1.7.1.17</ecNumber>
    </alternativeName>
</protein>
<comment type="catalytic activity">
    <reaction evidence="6">
        <text>2 a quinone + NADH + H(+) = 2 a 1,4-benzosemiquinone + NAD(+)</text>
        <dbReference type="Rhea" id="RHEA:65952"/>
        <dbReference type="ChEBI" id="CHEBI:15378"/>
        <dbReference type="ChEBI" id="CHEBI:57540"/>
        <dbReference type="ChEBI" id="CHEBI:57945"/>
        <dbReference type="ChEBI" id="CHEBI:132124"/>
        <dbReference type="ChEBI" id="CHEBI:134225"/>
    </reaction>
</comment>
<comment type="subunit">
    <text evidence="6">Homodimer.</text>
</comment>
<comment type="similarity">
    <text evidence="6">Belongs to the azoreductase type 1 family.</text>
</comment>
<evidence type="ECO:0000256" key="1">
    <source>
        <dbReference type="ARBA" id="ARBA00022630"/>
    </source>
</evidence>
<dbReference type="GO" id="GO:0016652">
    <property type="term" value="F:oxidoreductase activity, acting on NAD(P)H as acceptor"/>
    <property type="evidence" value="ECO:0007669"/>
    <property type="project" value="UniProtKB-UniRule"/>
</dbReference>
<dbReference type="SUPFAM" id="SSF52218">
    <property type="entry name" value="Flavoproteins"/>
    <property type="match status" value="1"/>
</dbReference>
<dbReference type="HAMAP" id="MF_01216">
    <property type="entry name" value="Azoreductase_type1"/>
    <property type="match status" value="1"/>
</dbReference>
<keyword evidence="9" id="KW-1185">Reference proteome</keyword>
<comment type="caution">
    <text evidence="8">The sequence shown here is derived from an EMBL/GenBank/DDBJ whole genome shotgun (WGS) entry which is preliminary data.</text>
</comment>
<dbReference type="Pfam" id="PF02525">
    <property type="entry name" value="Flavodoxin_2"/>
    <property type="match status" value="1"/>
</dbReference>
<dbReference type="RefSeq" id="WP_160615668.1">
    <property type="nucleotide sequence ID" value="NZ_WTYR01000001.1"/>
</dbReference>
<sequence length="189" mass="20215">MKILHIDSSISGDASASRDLTAAIVSQLKDAVPDAEVTYRDLVAEPFAHLTLPAFGEEDSLEALAQFKNADTVVIGAPMYNFTIPSQLKTWIDRILVAGETFRYTETGAAEGLMGSKRVIVAIARGGLYGEDSAQRSVEHAERYLTSALGFIGIDNPEFVIAEGLKISEEAAAEAMTAAHEKARKVTAA</sequence>
<evidence type="ECO:0000256" key="3">
    <source>
        <dbReference type="ARBA" id="ARBA00023002"/>
    </source>
</evidence>
<organism evidence="8 9">
    <name type="scientific">Alteriqipengyuania halimionae</name>
    <dbReference type="NCBI Taxonomy" id="1926630"/>
    <lineage>
        <taxon>Bacteria</taxon>
        <taxon>Pseudomonadati</taxon>
        <taxon>Pseudomonadota</taxon>
        <taxon>Alphaproteobacteria</taxon>
        <taxon>Sphingomonadales</taxon>
        <taxon>Erythrobacteraceae</taxon>
        <taxon>Alteriqipengyuania</taxon>
    </lineage>
</organism>
<evidence type="ECO:0000256" key="4">
    <source>
        <dbReference type="ARBA" id="ARBA00023027"/>
    </source>
</evidence>
<evidence type="ECO:0000256" key="6">
    <source>
        <dbReference type="HAMAP-Rule" id="MF_01216"/>
    </source>
</evidence>
<dbReference type="GO" id="GO:0010181">
    <property type="term" value="F:FMN binding"/>
    <property type="evidence" value="ECO:0007669"/>
    <property type="project" value="UniProtKB-UniRule"/>
</dbReference>
<feature type="binding site" evidence="6">
    <location>
        <begin position="15"/>
        <end position="17"/>
    </location>
    <ligand>
        <name>FMN</name>
        <dbReference type="ChEBI" id="CHEBI:58210"/>
    </ligand>
</feature>
<feature type="binding site" evidence="6">
    <location>
        <begin position="79"/>
        <end position="82"/>
    </location>
    <ligand>
        <name>FMN</name>
        <dbReference type="ChEBI" id="CHEBI:58210"/>
    </ligand>
</feature>
<dbReference type="InterPro" id="IPR023048">
    <property type="entry name" value="NADH:quinone_OxRdtase_FMN_depd"/>
</dbReference>
<comment type="function">
    <text evidence="6">Quinone reductase that provides resistance to thiol-specific stress caused by electrophilic quinones.</text>
</comment>
<dbReference type="Proteomes" id="UP000429229">
    <property type="component" value="Unassembled WGS sequence"/>
</dbReference>
<dbReference type="OrthoDB" id="9787136at2"/>
<reference evidence="8 9" key="1">
    <citation type="submission" date="2019-12" db="EMBL/GenBank/DDBJ databases">
        <title>Genomic-based taxomic classification of the family Erythrobacteraceae.</title>
        <authorList>
            <person name="Xu L."/>
        </authorList>
    </citation>
    <scope>NUCLEOTIDE SEQUENCE [LARGE SCALE GENOMIC DNA]</scope>
    <source>
        <strain evidence="8 9">LMG 29519</strain>
    </source>
</reference>
<dbReference type="InterPro" id="IPR029039">
    <property type="entry name" value="Flavoprotein-like_sf"/>
</dbReference>
<proteinExistence type="inferred from homology"/>
<evidence type="ECO:0000313" key="8">
    <source>
        <dbReference type="EMBL" id="MXP09097.1"/>
    </source>
</evidence>
<keyword evidence="4 6" id="KW-0520">NAD</keyword>
<dbReference type="EC" id="1.6.5.-" evidence="6"/>
<dbReference type="InterPro" id="IPR003680">
    <property type="entry name" value="Flavodoxin_fold"/>
</dbReference>